<dbReference type="AlphaFoldDB" id="B0XDS4"/>
<dbReference type="VEuPathDB" id="VectorBase:CPIJ017315"/>
<dbReference type="HOGENOM" id="CLU_1455803_0_0_1"/>
<dbReference type="EnsemblMetazoa" id="CPIJ017315-RA">
    <property type="protein sequence ID" value="CPIJ017315-PA"/>
    <property type="gene ID" value="CPIJ017315"/>
</dbReference>
<dbReference type="EMBL" id="DS232778">
    <property type="protein sequence ID" value="EDS45601.1"/>
    <property type="molecule type" value="Genomic_DNA"/>
</dbReference>
<accession>B0XDS4</accession>
<dbReference type="STRING" id="7176.B0XDS4"/>
<name>B0XDS4_CULQU</name>
<evidence type="ECO:0000313" key="2">
    <source>
        <dbReference type="EnsemblMetazoa" id="CPIJ017315-PA"/>
    </source>
</evidence>
<sequence>MVASTLKARVIDKAKVAIAAFKDIASTPSPKRKRKINGSGDVSTLYLDIFSPVRRKITPAEPPRNGGASRRVLPHPKSTCRACRTQSRNFQDPNLKFGFLDIMVCCIFKNLLNSGHFQEAAAKGYVEMTGVDPETSQDIAEEIIFKGGRFSGPSGAASSIEPDFVATSYQERSTLLQYISTGSVIL</sequence>
<evidence type="ECO:0000313" key="3">
    <source>
        <dbReference type="Proteomes" id="UP000002320"/>
    </source>
</evidence>
<dbReference type="KEGG" id="cqu:CpipJ_CPIJ017315"/>
<gene>
    <name evidence="2" type="primary">6051342</name>
    <name evidence="1" type="ORF">CpipJ_CPIJ017315</name>
</gene>
<protein>
    <submittedName>
        <fullName evidence="1 2">3-hydroxyisobutyrate dehydrogenase</fullName>
    </submittedName>
</protein>
<organism>
    <name type="scientific">Culex quinquefasciatus</name>
    <name type="common">Southern house mosquito</name>
    <name type="synonym">Culex pungens</name>
    <dbReference type="NCBI Taxonomy" id="7176"/>
    <lineage>
        <taxon>Eukaryota</taxon>
        <taxon>Metazoa</taxon>
        <taxon>Ecdysozoa</taxon>
        <taxon>Arthropoda</taxon>
        <taxon>Hexapoda</taxon>
        <taxon>Insecta</taxon>
        <taxon>Pterygota</taxon>
        <taxon>Neoptera</taxon>
        <taxon>Endopterygota</taxon>
        <taxon>Diptera</taxon>
        <taxon>Nematocera</taxon>
        <taxon>Culicoidea</taxon>
        <taxon>Culicidae</taxon>
        <taxon>Culicinae</taxon>
        <taxon>Culicini</taxon>
        <taxon>Culex</taxon>
        <taxon>Culex</taxon>
    </lineage>
</organism>
<dbReference type="InParanoid" id="B0XDS4"/>
<reference evidence="2" key="2">
    <citation type="submission" date="2020-05" db="UniProtKB">
        <authorList>
            <consortium name="EnsemblMetazoa"/>
        </authorList>
    </citation>
    <scope>IDENTIFICATION</scope>
    <source>
        <strain evidence="2">JHB</strain>
    </source>
</reference>
<keyword evidence="3" id="KW-1185">Reference proteome</keyword>
<dbReference type="Proteomes" id="UP000002320">
    <property type="component" value="Unassembled WGS sequence"/>
</dbReference>
<dbReference type="VEuPathDB" id="VectorBase:CQUJHB001917"/>
<reference evidence="1" key="1">
    <citation type="submission" date="2007-03" db="EMBL/GenBank/DDBJ databases">
        <title>Annotation of Culex pipiens quinquefasciatus.</title>
        <authorList>
            <consortium name="The Broad Institute Genome Sequencing Platform"/>
            <person name="Atkinson P.W."/>
            <person name="Hemingway J."/>
            <person name="Christensen B.M."/>
            <person name="Higgs S."/>
            <person name="Kodira C."/>
            <person name="Hannick L."/>
            <person name="Megy K."/>
            <person name="O'Leary S."/>
            <person name="Pearson M."/>
            <person name="Haas B.J."/>
            <person name="Mauceli E."/>
            <person name="Wortman J.R."/>
            <person name="Lee N.H."/>
            <person name="Guigo R."/>
            <person name="Stanke M."/>
            <person name="Alvarado L."/>
            <person name="Amedeo P."/>
            <person name="Antoine C.H."/>
            <person name="Arensburger P."/>
            <person name="Bidwell S.L."/>
            <person name="Crawford M."/>
            <person name="Camaro F."/>
            <person name="Devon K."/>
            <person name="Engels R."/>
            <person name="Hammond M."/>
            <person name="Howarth C."/>
            <person name="Koehrsen M."/>
            <person name="Lawson D."/>
            <person name="Montgomery P."/>
            <person name="Nene V."/>
            <person name="Nusbaum C."/>
            <person name="Puiu D."/>
            <person name="Romero-Severson J."/>
            <person name="Severson D.W."/>
            <person name="Shumway M."/>
            <person name="Sisk P."/>
            <person name="Stolte C."/>
            <person name="Zeng Q."/>
            <person name="Eisenstadt E."/>
            <person name="Fraser-Liggett C."/>
            <person name="Strausberg R."/>
            <person name="Galagan J."/>
            <person name="Birren B."/>
            <person name="Collins F.H."/>
        </authorList>
    </citation>
    <scope>NUCLEOTIDE SEQUENCE [LARGE SCALE GENOMIC DNA]</scope>
    <source>
        <strain evidence="1">JHB</strain>
    </source>
</reference>
<evidence type="ECO:0000313" key="1">
    <source>
        <dbReference type="EMBL" id="EDS45601.1"/>
    </source>
</evidence>
<proteinExistence type="predicted"/>
<dbReference type="OrthoDB" id="21615at2759"/>